<reference evidence="5" key="2">
    <citation type="journal article" date="2022" name="Hortic Res">
        <title>The genome of Dioscorea zingiberensis sheds light on the biosynthesis, origin and evolution of the medicinally important diosgenin saponins.</title>
        <authorList>
            <person name="Li Y."/>
            <person name="Tan C."/>
            <person name="Li Z."/>
            <person name="Guo J."/>
            <person name="Li S."/>
            <person name="Chen X."/>
            <person name="Wang C."/>
            <person name="Dai X."/>
            <person name="Yang H."/>
            <person name="Song W."/>
            <person name="Hou L."/>
            <person name="Xu J."/>
            <person name="Tong Z."/>
            <person name="Xu A."/>
            <person name="Yuan X."/>
            <person name="Wang W."/>
            <person name="Yang Q."/>
            <person name="Chen L."/>
            <person name="Sun Z."/>
            <person name="Wang K."/>
            <person name="Pan B."/>
            <person name="Chen J."/>
            <person name="Bao Y."/>
            <person name="Liu F."/>
            <person name="Qi X."/>
            <person name="Gang D.R."/>
            <person name="Wen J."/>
            <person name="Li J."/>
        </authorList>
    </citation>
    <scope>NUCLEOTIDE SEQUENCE</scope>
    <source>
        <strain evidence="5">Dzin_1.0</strain>
    </source>
</reference>
<evidence type="ECO:0000313" key="6">
    <source>
        <dbReference type="Proteomes" id="UP001085076"/>
    </source>
</evidence>
<accession>A0A9D5HAL0</accession>
<sequence length="464" mass="50891">MEAISLPSPLRYSSLRSPIPPLLRRSSSLKATLPRSQSRSRPLALQRSDHDVVVVGAGIIGLTIARQLLLNSDLSVAVVDASVPCSGATGAGQGYIWMAHKTPGSSVWELGLRSKQMWEELAEELERDGMDPLDVLGWKRTGSLLIGRNSEETVMLKERARVFSQARVRAEYLSSSSLLSEEPALEVGKESGALFLPDDCQIDASRAVDFIEKGNKGFASKGRYVEFYNNPAIRLLRSDRNGEVEAVETSDNILYGKKAVVIAAGAWSGSLMRSLVVNPQALPDVPVIPRKGHLLVLENFNKIHLNHGLMEAGYIDHQVAKTPNTPFVSERVDEQNLSSISMTATMDMIGNLVLGSSRQFIGFNKELDESIVQRIWDRAGDFFPSLRVLSHDINQYKEIRIGLRPYMPDGKPIIGPLPGLPKVLLATGHEGSGLSLALGTAEMIFDMILENPLKVDCAPFLFPR</sequence>
<dbReference type="OrthoDB" id="498204at2759"/>
<gene>
    <name evidence="5" type="ORF">J5N97_022194</name>
</gene>
<evidence type="ECO:0000256" key="2">
    <source>
        <dbReference type="ARBA" id="ARBA00039785"/>
    </source>
</evidence>
<dbReference type="Gene3D" id="3.50.50.60">
    <property type="entry name" value="FAD/NAD(P)-binding domain"/>
    <property type="match status" value="1"/>
</dbReference>
<evidence type="ECO:0000313" key="5">
    <source>
        <dbReference type="EMBL" id="KAJ0969317.1"/>
    </source>
</evidence>
<keyword evidence="6" id="KW-1185">Reference proteome</keyword>
<dbReference type="Pfam" id="PF01266">
    <property type="entry name" value="DAO"/>
    <property type="match status" value="1"/>
</dbReference>
<dbReference type="InterPro" id="IPR006076">
    <property type="entry name" value="FAD-dep_OxRdtase"/>
</dbReference>
<dbReference type="Gene3D" id="3.30.9.10">
    <property type="entry name" value="D-Amino Acid Oxidase, subunit A, domain 2"/>
    <property type="match status" value="1"/>
</dbReference>
<dbReference type="PANTHER" id="PTHR13847">
    <property type="entry name" value="SARCOSINE DEHYDROGENASE-RELATED"/>
    <property type="match status" value="1"/>
</dbReference>
<dbReference type="AlphaFoldDB" id="A0A9D5HAL0"/>
<dbReference type="InterPro" id="IPR036188">
    <property type="entry name" value="FAD/NAD-bd_sf"/>
</dbReference>
<dbReference type="PANTHER" id="PTHR13847:SF287">
    <property type="entry name" value="FAD-DEPENDENT OXIDOREDUCTASE DOMAIN-CONTAINING PROTEIN 1"/>
    <property type="match status" value="1"/>
</dbReference>
<dbReference type="SUPFAM" id="SSF51905">
    <property type="entry name" value="FAD/NAD(P)-binding domain"/>
    <property type="match status" value="1"/>
</dbReference>
<evidence type="ECO:0000256" key="1">
    <source>
        <dbReference type="ARBA" id="ARBA00023002"/>
    </source>
</evidence>
<dbReference type="EMBL" id="JAGGNH010000006">
    <property type="protein sequence ID" value="KAJ0969317.1"/>
    <property type="molecule type" value="Genomic_DNA"/>
</dbReference>
<reference evidence="5" key="1">
    <citation type="submission" date="2021-03" db="EMBL/GenBank/DDBJ databases">
        <authorList>
            <person name="Li Z."/>
            <person name="Yang C."/>
        </authorList>
    </citation>
    <scope>NUCLEOTIDE SEQUENCE</scope>
    <source>
        <strain evidence="5">Dzin_1.0</strain>
        <tissue evidence="5">Leaf</tissue>
    </source>
</reference>
<comment type="caution">
    <text evidence="5">The sequence shown here is derived from an EMBL/GenBank/DDBJ whole genome shotgun (WGS) entry which is preliminary data.</text>
</comment>
<name>A0A9D5HAL0_9LILI</name>
<proteinExistence type="predicted"/>
<keyword evidence="1" id="KW-0560">Oxidoreductase</keyword>
<dbReference type="Proteomes" id="UP001085076">
    <property type="component" value="Miscellaneous, Linkage group lg06"/>
</dbReference>
<organism evidence="5 6">
    <name type="scientific">Dioscorea zingiberensis</name>
    <dbReference type="NCBI Taxonomy" id="325984"/>
    <lineage>
        <taxon>Eukaryota</taxon>
        <taxon>Viridiplantae</taxon>
        <taxon>Streptophyta</taxon>
        <taxon>Embryophyta</taxon>
        <taxon>Tracheophyta</taxon>
        <taxon>Spermatophyta</taxon>
        <taxon>Magnoliopsida</taxon>
        <taxon>Liliopsida</taxon>
        <taxon>Dioscoreales</taxon>
        <taxon>Dioscoreaceae</taxon>
        <taxon>Dioscorea</taxon>
    </lineage>
</organism>
<evidence type="ECO:0000259" key="4">
    <source>
        <dbReference type="Pfam" id="PF01266"/>
    </source>
</evidence>
<feature type="domain" description="FAD dependent oxidoreductase" evidence="4">
    <location>
        <begin position="51"/>
        <end position="446"/>
    </location>
</feature>
<protein>
    <recommendedName>
        <fullName evidence="2">FAD-dependent oxidoreductase domain-containing protein 1</fullName>
    </recommendedName>
</protein>
<dbReference type="GO" id="GO:0016491">
    <property type="term" value="F:oxidoreductase activity"/>
    <property type="evidence" value="ECO:0007669"/>
    <property type="project" value="UniProtKB-KW"/>
</dbReference>
<evidence type="ECO:0000256" key="3">
    <source>
        <dbReference type="ARBA" id="ARBA00046185"/>
    </source>
</evidence>
<dbReference type="SUPFAM" id="SSF54373">
    <property type="entry name" value="FAD-linked reductases, C-terminal domain"/>
    <property type="match status" value="1"/>
</dbReference>
<dbReference type="GO" id="GO:0005737">
    <property type="term" value="C:cytoplasm"/>
    <property type="evidence" value="ECO:0007669"/>
    <property type="project" value="TreeGrafter"/>
</dbReference>
<comment type="function">
    <text evidence="3">Required for the assembly of the mitochondrial membrane respiratory chain NADH dehydrogenase (Complex I). Involved in mid-late stages of complex I assembly.</text>
</comment>